<dbReference type="SUPFAM" id="SSF75304">
    <property type="entry name" value="Amidase signature (AS) enzymes"/>
    <property type="match status" value="1"/>
</dbReference>
<name>A0A370TUX9_9HELO</name>
<accession>A0A370TUX9</accession>
<protein>
    <recommendedName>
        <fullName evidence="3">amidase</fullName>
        <ecNumber evidence="3">3.5.1.4</ecNumber>
    </recommendedName>
</protein>
<comment type="caution">
    <text evidence="7">The sequence shown here is derived from an EMBL/GenBank/DDBJ whole genome shotgun (WGS) entry which is preliminary data.</text>
</comment>
<evidence type="ECO:0000313" key="8">
    <source>
        <dbReference type="Proteomes" id="UP000254866"/>
    </source>
</evidence>
<dbReference type="InterPro" id="IPR020556">
    <property type="entry name" value="Amidase_CS"/>
</dbReference>
<reference evidence="7 8" key="1">
    <citation type="journal article" date="2018" name="IMA Fungus">
        <title>IMA Genome-F 9: Draft genome sequence of Annulohypoxylon stygium, Aspergillus mulundensis, Berkeleyomyces basicola (syn. Thielaviopsis basicola), Ceratocystis smalleyi, two Cercospora beticola strains, Coleophoma cylindrospora, Fusarium fracticaudum, Phialophora cf. hyalina, and Morchella septimelata.</title>
        <authorList>
            <person name="Wingfield B.D."/>
            <person name="Bills G.F."/>
            <person name="Dong Y."/>
            <person name="Huang W."/>
            <person name="Nel W.J."/>
            <person name="Swalarsk-Parry B.S."/>
            <person name="Vaghefi N."/>
            <person name="Wilken P.M."/>
            <person name="An Z."/>
            <person name="de Beer Z.W."/>
            <person name="De Vos L."/>
            <person name="Chen L."/>
            <person name="Duong T.A."/>
            <person name="Gao Y."/>
            <person name="Hammerbacher A."/>
            <person name="Kikkert J.R."/>
            <person name="Li Y."/>
            <person name="Li H."/>
            <person name="Li K."/>
            <person name="Li Q."/>
            <person name="Liu X."/>
            <person name="Ma X."/>
            <person name="Naidoo K."/>
            <person name="Pethybridge S.J."/>
            <person name="Sun J."/>
            <person name="Steenkamp E.T."/>
            <person name="van der Nest M.A."/>
            <person name="van Wyk S."/>
            <person name="Wingfield M.J."/>
            <person name="Xiong C."/>
            <person name="Yue Q."/>
            <person name="Zhang X."/>
        </authorList>
    </citation>
    <scope>NUCLEOTIDE SEQUENCE [LARGE SCALE GENOMIC DNA]</scope>
    <source>
        <strain evidence="7 8">BP 5553</strain>
    </source>
</reference>
<dbReference type="InterPro" id="IPR023631">
    <property type="entry name" value="Amidase_dom"/>
</dbReference>
<sequence>MPGKSVKTAADFAEAIQKKNFEQLQLIPVEWRIPEDKLPSKEQVQVINFTAECGILSKEELEIVCKDTSELLSELAGGNITCLAVTTAFCKAAAIAHQLTNCLTEIFFTQALHRAKELDNVFAKTGKPTGALFGLPISLKDQFQIKGTECNMGTVSWIGHISEENAVLVDILQDAGAILPFRINVSQSLMFPEADNYVYGRSDNPFNRTLTCGGSSGGEGVVVSMHGSAIGVGTDLGGSVRVPAAYNGLYGLRPTSNRLPYAGARNSLLGFEGVAPTLGPISNSLSGVYAFVKAVLDAKPWLLDSRTPEIPWRQEMASLHHLRNADGTPRKPVYGIMRWDKYVMPWPPVRRAIEMTVSALAKAGYEVVDFEPPFDSQEAEKVVMGIFSSDGGEDLRRTLAPSGEPRHPMMVTGESDLPISVYESWQLNVEKNRVQDAWLKAWNATAKLSSIGQPIDGLILPPCAHVAHKHGKWPKHTIYTSLFNLIDYPAMVIPVHSAVDPELDPIDKEFKPASARDAEIQAMYSPKEYAGAPIAVQLVCRRFREEECIGLTGIITDALKYA</sequence>
<comment type="similarity">
    <text evidence="2">Belongs to the amidase family.</text>
</comment>
<dbReference type="STRING" id="2656787.A0A370TUX9"/>
<dbReference type="PIRSF" id="PIRSF001221">
    <property type="entry name" value="Amidase_fungi"/>
    <property type="match status" value="1"/>
</dbReference>
<gene>
    <name evidence="7" type="ORF">BP5553_03685</name>
</gene>
<feature type="active site" description="Charge relay system" evidence="5">
    <location>
        <position position="215"/>
    </location>
</feature>
<dbReference type="Pfam" id="PF01425">
    <property type="entry name" value="Amidase"/>
    <property type="match status" value="1"/>
</dbReference>
<dbReference type="Proteomes" id="UP000254866">
    <property type="component" value="Unassembled WGS sequence"/>
</dbReference>
<dbReference type="GeneID" id="43596534"/>
<dbReference type="Gene3D" id="3.90.1300.10">
    <property type="entry name" value="Amidase signature (AS) domain"/>
    <property type="match status" value="1"/>
</dbReference>
<feature type="domain" description="Amidase" evidence="6">
    <location>
        <begin position="85"/>
        <end position="548"/>
    </location>
</feature>
<dbReference type="PROSITE" id="PS00571">
    <property type="entry name" value="AMIDASES"/>
    <property type="match status" value="1"/>
</dbReference>
<evidence type="ECO:0000256" key="3">
    <source>
        <dbReference type="ARBA" id="ARBA00012922"/>
    </source>
</evidence>
<dbReference type="OrthoDB" id="6428749at2759"/>
<keyword evidence="8" id="KW-1185">Reference proteome</keyword>
<feature type="active site" description="Charge relay system" evidence="5">
    <location>
        <position position="140"/>
    </location>
</feature>
<evidence type="ECO:0000313" key="7">
    <source>
        <dbReference type="EMBL" id="RDL39345.1"/>
    </source>
</evidence>
<organism evidence="7 8">
    <name type="scientific">Venustampulla echinocandica</name>
    <dbReference type="NCBI Taxonomy" id="2656787"/>
    <lineage>
        <taxon>Eukaryota</taxon>
        <taxon>Fungi</taxon>
        <taxon>Dikarya</taxon>
        <taxon>Ascomycota</taxon>
        <taxon>Pezizomycotina</taxon>
        <taxon>Leotiomycetes</taxon>
        <taxon>Helotiales</taxon>
        <taxon>Pleuroascaceae</taxon>
        <taxon>Venustampulla</taxon>
    </lineage>
</organism>
<evidence type="ECO:0000256" key="2">
    <source>
        <dbReference type="ARBA" id="ARBA00009199"/>
    </source>
</evidence>
<comment type="catalytic activity">
    <reaction evidence="1">
        <text>a monocarboxylic acid amide + H2O = a monocarboxylate + NH4(+)</text>
        <dbReference type="Rhea" id="RHEA:12020"/>
        <dbReference type="ChEBI" id="CHEBI:15377"/>
        <dbReference type="ChEBI" id="CHEBI:28938"/>
        <dbReference type="ChEBI" id="CHEBI:35757"/>
        <dbReference type="ChEBI" id="CHEBI:83628"/>
        <dbReference type="EC" id="3.5.1.4"/>
    </reaction>
</comment>
<dbReference type="GO" id="GO:0004040">
    <property type="term" value="F:amidase activity"/>
    <property type="evidence" value="ECO:0007669"/>
    <property type="project" value="UniProtKB-EC"/>
</dbReference>
<dbReference type="RefSeq" id="XP_031872001.1">
    <property type="nucleotide sequence ID" value="XM_032012308.1"/>
</dbReference>
<dbReference type="AlphaFoldDB" id="A0A370TUX9"/>
<evidence type="ECO:0000256" key="5">
    <source>
        <dbReference type="PIRSR" id="PIRSR001221-1"/>
    </source>
</evidence>
<proteinExistence type="inferred from homology"/>
<dbReference type="EC" id="3.5.1.4" evidence="3"/>
<feature type="active site" description="Acyl-ester intermediate" evidence="5">
    <location>
        <position position="239"/>
    </location>
</feature>
<evidence type="ECO:0000256" key="4">
    <source>
        <dbReference type="ARBA" id="ARBA00022801"/>
    </source>
</evidence>
<dbReference type="EMBL" id="NPIC01000002">
    <property type="protein sequence ID" value="RDL39345.1"/>
    <property type="molecule type" value="Genomic_DNA"/>
</dbReference>
<evidence type="ECO:0000256" key="1">
    <source>
        <dbReference type="ARBA" id="ARBA00001311"/>
    </source>
</evidence>
<keyword evidence="4" id="KW-0378">Hydrolase</keyword>
<dbReference type="InterPro" id="IPR036928">
    <property type="entry name" value="AS_sf"/>
</dbReference>
<dbReference type="PANTHER" id="PTHR46072">
    <property type="entry name" value="AMIDASE-RELATED-RELATED"/>
    <property type="match status" value="1"/>
</dbReference>
<dbReference type="PANTHER" id="PTHR46072:SF2">
    <property type="entry name" value="AMIDASE (EUROFUNG)"/>
    <property type="match status" value="1"/>
</dbReference>
<evidence type="ECO:0000259" key="6">
    <source>
        <dbReference type="Pfam" id="PF01425"/>
    </source>
</evidence>